<dbReference type="InterPro" id="IPR013547">
    <property type="entry name" value="P4H_N"/>
</dbReference>
<dbReference type="InterPro" id="IPR011990">
    <property type="entry name" value="TPR-like_helical_dom_sf"/>
</dbReference>
<feature type="domain" description="Prolyl 4-hydroxylase N-terminal" evidence="2">
    <location>
        <begin position="4"/>
        <end position="84"/>
    </location>
</feature>
<organism evidence="3">
    <name type="scientific">Drosophila rhopaloa</name>
    <name type="common">Fruit fly</name>
    <dbReference type="NCBI Taxonomy" id="1041015"/>
    <lineage>
        <taxon>Eukaryota</taxon>
        <taxon>Metazoa</taxon>
        <taxon>Ecdysozoa</taxon>
        <taxon>Arthropoda</taxon>
        <taxon>Hexapoda</taxon>
        <taxon>Insecta</taxon>
        <taxon>Pterygota</taxon>
        <taxon>Neoptera</taxon>
        <taxon>Endopterygota</taxon>
        <taxon>Diptera</taxon>
        <taxon>Brachycera</taxon>
        <taxon>Muscomorpha</taxon>
        <taxon>Ephydroidea</taxon>
        <taxon>Drosophilidae</taxon>
        <taxon>Drosophila</taxon>
        <taxon>Sophophora</taxon>
    </lineage>
</organism>
<dbReference type="AlphaFoldDB" id="A0A6P4ER94"/>
<protein>
    <submittedName>
        <fullName evidence="3">Prolyl 4-hydroxylase subunit alpha-3-like</fullName>
    </submittedName>
</protein>
<dbReference type="GO" id="GO:0005783">
    <property type="term" value="C:endoplasmic reticulum"/>
    <property type="evidence" value="ECO:0007669"/>
    <property type="project" value="InterPro"/>
</dbReference>
<dbReference type="Pfam" id="PF08336">
    <property type="entry name" value="P4Ha_N"/>
    <property type="match status" value="1"/>
</dbReference>
<dbReference type="Gene3D" id="1.25.40.10">
    <property type="entry name" value="Tetratricopeptide repeat domain"/>
    <property type="match status" value="1"/>
</dbReference>
<dbReference type="Gene3D" id="6.10.140.1460">
    <property type="match status" value="1"/>
</dbReference>
<evidence type="ECO:0000259" key="2">
    <source>
        <dbReference type="Pfam" id="PF08336"/>
    </source>
</evidence>
<sequence>MNMKSIVTSPVCSFSLIRHMKSDWTHWQLFLEADPGEDALESLHSKKKYLPTYEDLTEVCSGISSIINAYDLFPKDIARGLFSGVQLKSLMSPRDCVQMAAHSIDIQDFNMTVEWLQVAISMLGNPSLQDRFHTLFHLNATDLYFKLAEVYISQYLWLPALETVDDALKLQPRNAKLLVMEEHLSSRILLDLSPTPYLNIRKNQHKLQKNKSLHCFYQRKKEHSFLLLTSLKAEIVFLDPLIVLYH</sequence>
<evidence type="ECO:0000256" key="1">
    <source>
        <dbReference type="PROSITE-ProRule" id="PRU00339"/>
    </source>
</evidence>
<reference evidence="3" key="1">
    <citation type="submission" date="2025-08" db="UniProtKB">
        <authorList>
            <consortium name="RefSeq"/>
        </authorList>
    </citation>
    <scope>IDENTIFICATION</scope>
</reference>
<dbReference type="GO" id="GO:0004656">
    <property type="term" value="F:procollagen-proline 4-dioxygenase activity"/>
    <property type="evidence" value="ECO:0007669"/>
    <property type="project" value="InterPro"/>
</dbReference>
<feature type="repeat" description="TPR" evidence="1">
    <location>
        <begin position="141"/>
        <end position="174"/>
    </location>
</feature>
<dbReference type="PROSITE" id="PS50005">
    <property type="entry name" value="TPR"/>
    <property type="match status" value="1"/>
</dbReference>
<accession>A0A6P4ER94</accession>
<proteinExistence type="predicted"/>
<dbReference type="InterPro" id="IPR019734">
    <property type="entry name" value="TPR_rpt"/>
</dbReference>
<dbReference type="RefSeq" id="XP_016980695.1">
    <property type="nucleotide sequence ID" value="XM_017125206.1"/>
</dbReference>
<evidence type="ECO:0000313" key="3">
    <source>
        <dbReference type="RefSeq" id="XP_016980695.1"/>
    </source>
</evidence>
<keyword evidence="1" id="KW-0802">TPR repeat</keyword>
<dbReference type="GeneID" id="108045785"/>
<dbReference type="RefSeq" id="XP_016980695.2">
    <property type="nucleotide sequence ID" value="XM_017125206.2"/>
</dbReference>
<gene>
    <name evidence="3" type="primary">LOC108045785</name>
</gene>
<name>A0A6P4ER94_DRORH</name>
<dbReference type="OrthoDB" id="7868153at2759"/>